<dbReference type="SUPFAM" id="SSF51569">
    <property type="entry name" value="Aldolase"/>
    <property type="match status" value="1"/>
</dbReference>
<dbReference type="PRINTS" id="PR00146">
    <property type="entry name" value="DHPICSNTHASE"/>
</dbReference>
<evidence type="ECO:0000256" key="3">
    <source>
        <dbReference type="ARBA" id="ARBA00023239"/>
    </source>
</evidence>
<dbReference type="InterPro" id="IPR013785">
    <property type="entry name" value="Aldolase_TIM"/>
</dbReference>
<comment type="similarity">
    <text evidence="5">Belongs to the DapA family.</text>
</comment>
<keyword evidence="7" id="KW-1185">Reference proteome</keyword>
<evidence type="ECO:0000256" key="4">
    <source>
        <dbReference type="ARBA" id="ARBA00023277"/>
    </source>
</evidence>
<dbReference type="EMBL" id="JBHUDG010000047">
    <property type="protein sequence ID" value="MFD1631424.1"/>
    <property type="molecule type" value="Genomic_DNA"/>
</dbReference>
<dbReference type="PANTHER" id="PTHR12128">
    <property type="entry name" value="DIHYDRODIPICOLINATE SYNTHASE"/>
    <property type="match status" value="1"/>
</dbReference>
<keyword evidence="3 5" id="KW-0456">Lyase</keyword>
<reference evidence="7" key="1">
    <citation type="journal article" date="2019" name="Int. J. Syst. Evol. Microbiol.">
        <title>The Global Catalogue of Microorganisms (GCM) 10K type strain sequencing project: providing services to taxonomists for standard genome sequencing and annotation.</title>
        <authorList>
            <consortium name="The Broad Institute Genomics Platform"/>
            <consortium name="The Broad Institute Genome Sequencing Center for Infectious Disease"/>
            <person name="Wu L."/>
            <person name="Ma J."/>
        </authorList>
    </citation>
    <scope>NUCLEOTIDE SEQUENCE [LARGE SCALE GENOMIC DNA]</scope>
    <source>
        <strain evidence="7">CCUG 53762</strain>
    </source>
</reference>
<evidence type="ECO:0000256" key="1">
    <source>
        <dbReference type="ARBA" id="ARBA00004496"/>
    </source>
</evidence>
<accession>A0ABW4IGD1</accession>
<evidence type="ECO:0000313" key="6">
    <source>
        <dbReference type="EMBL" id="MFD1631424.1"/>
    </source>
</evidence>
<dbReference type="InterPro" id="IPR002220">
    <property type="entry name" value="DapA-like"/>
</dbReference>
<evidence type="ECO:0000256" key="2">
    <source>
        <dbReference type="ARBA" id="ARBA00022490"/>
    </source>
</evidence>
<evidence type="ECO:0000313" key="7">
    <source>
        <dbReference type="Proteomes" id="UP001597118"/>
    </source>
</evidence>
<sequence>MINKIEGLVAAPFTPMHPDKSLNLDIIQEYATFLEQNKVTGAFVCGSTGEGVALSFKEKQSLIEKWGEVKVHTLKRIALVGGTSITECIELAEIAQKSNFDAIALIAPYYFKVKSPEALADFCIEIGKAVPNINMYYYHIPALTGAFVEMHPFLKAIDGKLDNFSGIKFTHEDLMDYKLCLNFENQKYDLLWGRDEVFLSALAIGAKGAVGSTFNYAAPLYYGLIKAFDAGDLINARLLQDKSIAIVEILKKYGGMATGKAFMKAVGIDCGTFRFPIENMQESKYEEFIKDLHDMDFFRLSSKNKLQEQLV</sequence>
<organism evidence="6 7">
    <name type="scientific">Pseudopedobacter beijingensis</name>
    <dbReference type="NCBI Taxonomy" id="1207056"/>
    <lineage>
        <taxon>Bacteria</taxon>
        <taxon>Pseudomonadati</taxon>
        <taxon>Bacteroidota</taxon>
        <taxon>Sphingobacteriia</taxon>
        <taxon>Sphingobacteriales</taxon>
        <taxon>Sphingobacteriaceae</taxon>
        <taxon>Pseudopedobacter</taxon>
    </lineage>
</organism>
<keyword evidence="2" id="KW-0963">Cytoplasm</keyword>
<comment type="subcellular location">
    <subcellularLocation>
        <location evidence="1">Cytoplasm</location>
    </subcellularLocation>
</comment>
<protein>
    <submittedName>
        <fullName evidence="6">Dihydrodipicolinate synthase family protein</fullName>
    </submittedName>
</protein>
<dbReference type="Gene3D" id="3.20.20.70">
    <property type="entry name" value="Aldolase class I"/>
    <property type="match status" value="1"/>
</dbReference>
<dbReference type="Pfam" id="PF00701">
    <property type="entry name" value="DHDPS"/>
    <property type="match status" value="1"/>
</dbReference>
<dbReference type="SMART" id="SM01130">
    <property type="entry name" value="DHDPS"/>
    <property type="match status" value="1"/>
</dbReference>
<gene>
    <name evidence="6" type="ORF">ACFSAH_16240</name>
</gene>
<keyword evidence="4" id="KW-0119">Carbohydrate metabolism</keyword>
<name>A0ABW4IGD1_9SPHI</name>
<evidence type="ECO:0000256" key="5">
    <source>
        <dbReference type="PIRNR" id="PIRNR001365"/>
    </source>
</evidence>
<dbReference type="PIRSF" id="PIRSF001365">
    <property type="entry name" value="DHDPS"/>
    <property type="match status" value="1"/>
</dbReference>
<proteinExistence type="inferred from homology"/>
<dbReference type="Proteomes" id="UP001597118">
    <property type="component" value="Unassembled WGS sequence"/>
</dbReference>
<comment type="caution">
    <text evidence="6">The sequence shown here is derived from an EMBL/GenBank/DDBJ whole genome shotgun (WGS) entry which is preliminary data.</text>
</comment>
<dbReference type="PANTHER" id="PTHR12128:SF21">
    <property type="entry name" value="N-ACETYLNEURAMINATE LYASE"/>
    <property type="match status" value="1"/>
</dbReference>
<dbReference type="RefSeq" id="WP_379663792.1">
    <property type="nucleotide sequence ID" value="NZ_JBHUDG010000047.1"/>
</dbReference>